<keyword evidence="2 5" id="KW-0645">Protease</keyword>
<feature type="active site" description="Charge relay system" evidence="5">
    <location>
        <position position="347"/>
    </location>
</feature>
<dbReference type="PRINTS" id="PR00723">
    <property type="entry name" value="SUBTILISIN"/>
</dbReference>
<keyword evidence="8" id="KW-0732">Signal</keyword>
<dbReference type="AlphaFoldDB" id="A0A8H3AYG2"/>
<feature type="domain" description="Peptidase S8/S53" evidence="9">
    <location>
        <begin position="149"/>
        <end position="378"/>
    </location>
</feature>
<name>A0A8H3AYG2_9AGAM</name>
<feature type="active site" description="Charge relay system" evidence="5">
    <location>
        <position position="187"/>
    </location>
</feature>
<organism evidence="11 12">
    <name type="scientific">Rhizoctonia solani</name>
    <dbReference type="NCBI Taxonomy" id="456999"/>
    <lineage>
        <taxon>Eukaryota</taxon>
        <taxon>Fungi</taxon>
        <taxon>Dikarya</taxon>
        <taxon>Basidiomycota</taxon>
        <taxon>Agaricomycotina</taxon>
        <taxon>Agaricomycetes</taxon>
        <taxon>Cantharellales</taxon>
        <taxon>Ceratobasidiaceae</taxon>
        <taxon>Rhizoctonia</taxon>
    </lineage>
</organism>
<dbReference type="GO" id="GO:0005615">
    <property type="term" value="C:extracellular space"/>
    <property type="evidence" value="ECO:0007669"/>
    <property type="project" value="TreeGrafter"/>
</dbReference>
<dbReference type="PROSITE" id="PS51892">
    <property type="entry name" value="SUBTILASE"/>
    <property type="match status" value="1"/>
</dbReference>
<keyword evidence="4 5" id="KW-0720">Serine protease</keyword>
<dbReference type="GO" id="GO:0006508">
    <property type="term" value="P:proteolysis"/>
    <property type="evidence" value="ECO:0007669"/>
    <property type="project" value="UniProtKB-KW"/>
</dbReference>
<evidence type="ECO:0000313" key="11">
    <source>
        <dbReference type="EMBL" id="CAE6443441.1"/>
    </source>
</evidence>
<gene>
    <name evidence="11" type="ORF">RDB_LOCUS56761</name>
</gene>
<evidence type="ECO:0000256" key="1">
    <source>
        <dbReference type="ARBA" id="ARBA00011073"/>
    </source>
</evidence>
<feature type="active site" description="Charge relay system" evidence="5">
    <location>
        <position position="156"/>
    </location>
</feature>
<evidence type="ECO:0000256" key="3">
    <source>
        <dbReference type="ARBA" id="ARBA00022801"/>
    </source>
</evidence>
<feature type="region of interest" description="Disordered" evidence="7">
    <location>
        <begin position="445"/>
        <end position="467"/>
    </location>
</feature>
<evidence type="ECO:0000256" key="8">
    <source>
        <dbReference type="SAM" id="SignalP"/>
    </source>
</evidence>
<dbReference type="InterPro" id="IPR023828">
    <property type="entry name" value="Peptidase_S8_Ser-AS"/>
</dbReference>
<dbReference type="PANTHER" id="PTHR43806">
    <property type="entry name" value="PEPTIDASE S8"/>
    <property type="match status" value="1"/>
</dbReference>
<dbReference type="InterPro" id="IPR036852">
    <property type="entry name" value="Peptidase_S8/S53_dom_sf"/>
</dbReference>
<evidence type="ECO:0000256" key="4">
    <source>
        <dbReference type="ARBA" id="ARBA00022825"/>
    </source>
</evidence>
<dbReference type="Gene3D" id="3.30.70.80">
    <property type="entry name" value="Peptidase S8 propeptide/proteinase inhibitor I9"/>
    <property type="match status" value="1"/>
</dbReference>
<keyword evidence="3 5" id="KW-0378">Hydrolase</keyword>
<dbReference type="SUPFAM" id="SSF54897">
    <property type="entry name" value="Protease propeptides/inhibitors"/>
    <property type="match status" value="1"/>
</dbReference>
<dbReference type="SUPFAM" id="SSF52743">
    <property type="entry name" value="Subtilisin-like"/>
    <property type="match status" value="1"/>
</dbReference>
<dbReference type="Gene3D" id="3.40.50.200">
    <property type="entry name" value="Peptidase S8/S53 domain"/>
    <property type="match status" value="1"/>
</dbReference>
<dbReference type="InterPro" id="IPR037045">
    <property type="entry name" value="S8pro/Inhibitor_I9_sf"/>
</dbReference>
<evidence type="ECO:0000259" key="9">
    <source>
        <dbReference type="Pfam" id="PF00082"/>
    </source>
</evidence>
<feature type="signal peptide" evidence="8">
    <location>
        <begin position="1"/>
        <end position="23"/>
    </location>
</feature>
<dbReference type="PROSITE" id="PS00138">
    <property type="entry name" value="SUBTILASE_SER"/>
    <property type="match status" value="1"/>
</dbReference>
<evidence type="ECO:0000256" key="2">
    <source>
        <dbReference type="ARBA" id="ARBA00022670"/>
    </source>
</evidence>
<dbReference type="FunFam" id="3.40.50.200:FF:000007">
    <property type="entry name" value="Subtilisin-like serine protease"/>
    <property type="match status" value="1"/>
</dbReference>
<dbReference type="GO" id="GO:0004252">
    <property type="term" value="F:serine-type endopeptidase activity"/>
    <property type="evidence" value="ECO:0007669"/>
    <property type="project" value="UniProtKB-UniRule"/>
</dbReference>
<dbReference type="CDD" id="cd04077">
    <property type="entry name" value="Peptidases_S8_PCSK9_ProteinaseK_like"/>
    <property type="match status" value="1"/>
</dbReference>
<dbReference type="PANTHER" id="PTHR43806:SF11">
    <property type="entry name" value="CEREVISIN-RELATED"/>
    <property type="match status" value="1"/>
</dbReference>
<dbReference type="Pfam" id="PF00082">
    <property type="entry name" value="Peptidase_S8"/>
    <property type="match status" value="1"/>
</dbReference>
<dbReference type="Pfam" id="PF05922">
    <property type="entry name" value="Inhibitor_I9"/>
    <property type="match status" value="1"/>
</dbReference>
<dbReference type="EMBL" id="CAJMWV010001686">
    <property type="protein sequence ID" value="CAE6443441.1"/>
    <property type="molecule type" value="Genomic_DNA"/>
</dbReference>
<dbReference type="InterPro" id="IPR022398">
    <property type="entry name" value="Peptidase_S8_His-AS"/>
</dbReference>
<dbReference type="InterPro" id="IPR023827">
    <property type="entry name" value="Peptidase_S8_Asp-AS"/>
</dbReference>
<comment type="caution">
    <text evidence="11">The sequence shown here is derived from an EMBL/GenBank/DDBJ whole genome shotgun (WGS) entry which is preliminary data.</text>
</comment>
<evidence type="ECO:0000259" key="10">
    <source>
        <dbReference type="Pfam" id="PF05922"/>
    </source>
</evidence>
<dbReference type="InterPro" id="IPR050131">
    <property type="entry name" value="Peptidase_S8_subtilisin-like"/>
</dbReference>
<dbReference type="PROSITE" id="PS00137">
    <property type="entry name" value="SUBTILASE_HIS"/>
    <property type="match status" value="1"/>
</dbReference>
<dbReference type="InterPro" id="IPR034193">
    <property type="entry name" value="PCSK9_ProteinaseK-like"/>
</dbReference>
<dbReference type="PROSITE" id="PS00136">
    <property type="entry name" value="SUBTILASE_ASP"/>
    <property type="match status" value="1"/>
</dbReference>
<sequence length="568" mass="60952">MRGFVSYFVAALAVTLLGDNVSAAAIPRAQGDKRYIVLLKEDTNRVSHMAWVDGQRAKLGANSFSTLSVTSNYKALNGYVARLSDDKVAELSKSPDIAMVVEDQRCEGYLKQTNAPWGISRISRKKKLPRGSKVDKLNYVFERKPSVAGVDVYVLDTGVNTQHEDFGGRAKWGATFGPYKDADGHGHGTHIAGTIAGKQFGVAKAASIIAVKVLADDNSGWNSDLVSGINWATQQAMSSQRPSVISISIGSPSDAAVDAAVTRAVALGVHVVVAAGNSNRDAKDFSPARVSTAITVGATSINDGRWVTSASVGSNYGLVVDIFAPGQDITSAWIGSNTATNRLTGTSMATPHVAGLVAYLLAIEGRRTPANMMTRIKQLAPERVLSGIPPGTHMLFTKQIVIFASLLVGTLAQAAAIPMPATNAVSKLKLRDVKMISAYQKRQDDVVTMDDNQPAKAPDGVTVPYPRKRQDDVVAMNDNQPAKAPDGVTVPYPRKRQDDVVTMDDNQPAKAPDGVTVPYPRKRQDDVVTMDDNQPAKAPDGVTVPYPRKLARQESPRMRRVRSSRRHA</sequence>
<accession>A0A8H3AYG2</accession>
<evidence type="ECO:0000256" key="7">
    <source>
        <dbReference type="SAM" id="MobiDB-lite"/>
    </source>
</evidence>
<dbReference type="Proteomes" id="UP000663831">
    <property type="component" value="Unassembled WGS sequence"/>
</dbReference>
<dbReference type="InterPro" id="IPR010259">
    <property type="entry name" value="S8pro/Inhibitor_I9"/>
</dbReference>
<evidence type="ECO:0000256" key="6">
    <source>
        <dbReference type="RuleBase" id="RU003355"/>
    </source>
</evidence>
<feature type="compositionally biased region" description="Basic residues" evidence="7">
    <location>
        <begin position="558"/>
        <end position="568"/>
    </location>
</feature>
<comment type="similarity">
    <text evidence="1 5 6">Belongs to the peptidase S8 family.</text>
</comment>
<dbReference type="InterPro" id="IPR000209">
    <property type="entry name" value="Peptidase_S8/S53_dom"/>
</dbReference>
<feature type="region of interest" description="Disordered" evidence="7">
    <location>
        <begin position="501"/>
        <end position="568"/>
    </location>
</feature>
<protein>
    <submittedName>
        <fullName evidence="11">Uncharacterized protein</fullName>
    </submittedName>
</protein>
<reference evidence="11" key="1">
    <citation type="submission" date="2021-01" db="EMBL/GenBank/DDBJ databases">
        <authorList>
            <person name="Kaushik A."/>
        </authorList>
    </citation>
    <scope>NUCLEOTIDE SEQUENCE</scope>
    <source>
        <strain evidence="11">AG3-1AP</strain>
    </source>
</reference>
<proteinExistence type="inferred from homology"/>
<dbReference type="InterPro" id="IPR015500">
    <property type="entry name" value="Peptidase_S8_subtilisin-rel"/>
</dbReference>
<feature type="chain" id="PRO_5034873451" evidence="8">
    <location>
        <begin position="24"/>
        <end position="568"/>
    </location>
</feature>
<evidence type="ECO:0000256" key="5">
    <source>
        <dbReference type="PROSITE-ProRule" id="PRU01240"/>
    </source>
</evidence>
<evidence type="ECO:0000313" key="12">
    <source>
        <dbReference type="Proteomes" id="UP000663831"/>
    </source>
</evidence>
<feature type="domain" description="Inhibitor I9" evidence="10">
    <location>
        <begin position="34"/>
        <end position="105"/>
    </location>
</feature>